<protein>
    <recommendedName>
        <fullName evidence="1">protein-ribulosamine 3-kinase</fullName>
        <ecNumber evidence="1">2.7.1.172</ecNumber>
    </recommendedName>
</protein>
<dbReference type="Pfam" id="PF03881">
    <property type="entry name" value="Fructosamin_kin"/>
    <property type="match status" value="1"/>
</dbReference>
<comment type="catalytic activity">
    <reaction evidence="2">
        <text>N(6)-D-ribulosyl-L-lysyl-[protein] + ATP = N(6)-(3-O-phospho-D-ribulosyl)-L-lysyl-[protein] + ADP + H(+)</text>
        <dbReference type="Rhea" id="RHEA:48432"/>
        <dbReference type="Rhea" id="RHEA-COMP:12103"/>
        <dbReference type="Rhea" id="RHEA-COMP:12104"/>
        <dbReference type="ChEBI" id="CHEBI:15378"/>
        <dbReference type="ChEBI" id="CHEBI:30616"/>
        <dbReference type="ChEBI" id="CHEBI:90418"/>
        <dbReference type="ChEBI" id="CHEBI:90420"/>
        <dbReference type="ChEBI" id="CHEBI:456216"/>
        <dbReference type="EC" id="2.7.1.172"/>
    </reaction>
    <physiologicalReaction direction="left-to-right" evidence="2">
        <dbReference type="Rhea" id="RHEA:48433"/>
    </physiologicalReaction>
</comment>
<dbReference type="SUPFAM" id="SSF56112">
    <property type="entry name" value="Protein kinase-like (PK-like)"/>
    <property type="match status" value="1"/>
</dbReference>
<evidence type="ECO:0000313" key="3">
    <source>
        <dbReference type="EMBL" id="KAF7569886.1"/>
    </source>
</evidence>
<dbReference type="Proteomes" id="UP000245464">
    <property type="component" value="Chromosome 6"/>
</dbReference>
<dbReference type="GO" id="GO:0102193">
    <property type="term" value="F:protein-ribulosamine 3-kinase activity"/>
    <property type="evidence" value="ECO:0007669"/>
    <property type="project" value="UniProtKB-EC"/>
</dbReference>
<sequence>MTDSSIWNEEVAVPKTLISYVDPGVEATHEDYKNEADTYFFLCAFHDMTNEVPEVSDFPALVAKLHKKGVSPSGKFGFPVSTYQGRLQQDTTECDTWEESFSRGIRRFFELGEDSQGYEQEMAELREAIMEKVIPRLLHPLETEGRSIFPCLMHGDLWDGNTSVDAAMGSPVIFDACSSYAHHECKSQVKDVIFPS</sequence>
<evidence type="ECO:0000313" key="4">
    <source>
        <dbReference type="Proteomes" id="UP000245464"/>
    </source>
</evidence>
<dbReference type="OrthoDB" id="5772781at2759"/>
<dbReference type="RefSeq" id="XP_065961737.1">
    <property type="nucleotide sequence ID" value="XM_066108552.1"/>
</dbReference>
<gene>
    <name evidence="3" type="ORF">PtrM4_123010</name>
</gene>
<dbReference type="EMBL" id="NQIK02000006">
    <property type="protein sequence ID" value="KAF7569886.1"/>
    <property type="molecule type" value="Genomic_DNA"/>
</dbReference>
<accession>A0A834VME5</accession>
<evidence type="ECO:0000256" key="1">
    <source>
        <dbReference type="ARBA" id="ARBA00011961"/>
    </source>
</evidence>
<comment type="caution">
    <text evidence="3">The sequence shown here is derived from an EMBL/GenBank/DDBJ whole genome shotgun (WGS) entry which is preliminary data.</text>
</comment>
<dbReference type="AlphaFoldDB" id="A0A834VME5"/>
<organism evidence="3 4">
    <name type="scientific">Pyrenophora tritici-repentis</name>
    <dbReference type="NCBI Taxonomy" id="45151"/>
    <lineage>
        <taxon>Eukaryota</taxon>
        <taxon>Fungi</taxon>
        <taxon>Dikarya</taxon>
        <taxon>Ascomycota</taxon>
        <taxon>Pezizomycotina</taxon>
        <taxon>Dothideomycetes</taxon>
        <taxon>Pleosporomycetidae</taxon>
        <taxon>Pleosporales</taxon>
        <taxon>Pleosporineae</taxon>
        <taxon>Pleosporaceae</taxon>
        <taxon>Pyrenophora</taxon>
    </lineage>
</organism>
<dbReference type="EC" id="2.7.1.172" evidence="1"/>
<dbReference type="PANTHER" id="PTHR12149:SF8">
    <property type="entry name" value="PROTEIN-RIBULOSAMINE 3-KINASE"/>
    <property type="match status" value="1"/>
</dbReference>
<name>A0A834VME5_9PLEO</name>
<dbReference type="KEGG" id="ptrr:6343493"/>
<proteinExistence type="predicted"/>
<dbReference type="InterPro" id="IPR011009">
    <property type="entry name" value="Kinase-like_dom_sf"/>
</dbReference>
<dbReference type="InterPro" id="IPR016477">
    <property type="entry name" value="Fructo-/Ketosamine-3-kinase"/>
</dbReference>
<dbReference type="GeneID" id="6343493"/>
<dbReference type="PANTHER" id="PTHR12149">
    <property type="entry name" value="FRUCTOSAMINE 3 KINASE-RELATED PROTEIN"/>
    <property type="match status" value="1"/>
</dbReference>
<reference evidence="3" key="1">
    <citation type="journal article" date="2018" name="BMC Genomics">
        <title>Comparative genomics of the wheat fungal pathogen Pyrenophora tritici-repentis reveals chromosomal variations and genome plasticity.</title>
        <authorList>
            <person name="Moolhuijzen P."/>
            <person name="See P.T."/>
            <person name="Hane J.K."/>
            <person name="Shi G."/>
            <person name="Liu Z."/>
            <person name="Oliver R.P."/>
            <person name="Moffat C.S."/>
        </authorList>
    </citation>
    <scope>NUCLEOTIDE SEQUENCE [LARGE SCALE GENOMIC DNA]</scope>
    <source>
        <strain evidence="3">M4</strain>
    </source>
</reference>
<dbReference type="Gene3D" id="3.90.1200.10">
    <property type="match status" value="1"/>
</dbReference>
<evidence type="ECO:0000256" key="2">
    <source>
        <dbReference type="ARBA" id="ARBA00048655"/>
    </source>
</evidence>